<evidence type="ECO:0000313" key="2">
    <source>
        <dbReference type="EMBL" id="MDU9003131.1"/>
    </source>
</evidence>
<gene>
    <name evidence="2" type="ORF">QO231_04585</name>
</gene>
<name>A0ABU3VAC6_9RHOB</name>
<feature type="signal peptide" evidence="1">
    <location>
        <begin position="1"/>
        <end position="22"/>
    </location>
</feature>
<accession>A0ABU3VAC6</accession>
<keyword evidence="3" id="KW-1185">Reference proteome</keyword>
<comment type="caution">
    <text evidence="2">The sequence shown here is derived from an EMBL/GenBank/DDBJ whole genome shotgun (WGS) entry which is preliminary data.</text>
</comment>
<sequence length="165" mass="17738">MKTIVALCAAAILSLGATAASAQALIDKGFVSGWNVMVDPSFGNGCLIQTVTQDLSVVRIGYDVTGNRGYFVVFHKAWGDIEKGKTYDVTFDLDGQIYDAVATGFVQDRVPGAGVFFTDREFIHSIAQKKVMTVYNQAGEKVIAIDLKGSAKALDYARKCQAEQG</sequence>
<dbReference type="RefSeq" id="WP_316773752.1">
    <property type="nucleotide sequence ID" value="NZ_JASMWN010000002.1"/>
</dbReference>
<feature type="chain" id="PRO_5045253590" evidence="1">
    <location>
        <begin position="23"/>
        <end position="165"/>
    </location>
</feature>
<organism evidence="2 3">
    <name type="scientific">Sedimentitalea todarodis</name>
    <dbReference type="NCBI Taxonomy" id="1631240"/>
    <lineage>
        <taxon>Bacteria</taxon>
        <taxon>Pseudomonadati</taxon>
        <taxon>Pseudomonadota</taxon>
        <taxon>Alphaproteobacteria</taxon>
        <taxon>Rhodobacterales</taxon>
        <taxon>Paracoccaceae</taxon>
        <taxon>Sedimentitalea</taxon>
    </lineage>
</organism>
<reference evidence="3" key="1">
    <citation type="submission" date="2023-05" db="EMBL/GenBank/DDBJ databases">
        <title>Sedimentitalea sp. nov. JM2-8.</title>
        <authorList>
            <person name="Huang J."/>
        </authorList>
    </citation>
    <scope>NUCLEOTIDE SEQUENCE [LARGE SCALE GENOMIC DNA]</scope>
    <source>
        <strain evidence="3">KHS03</strain>
    </source>
</reference>
<dbReference type="EMBL" id="JASMWN010000002">
    <property type="protein sequence ID" value="MDU9003131.1"/>
    <property type="molecule type" value="Genomic_DNA"/>
</dbReference>
<proteinExistence type="predicted"/>
<evidence type="ECO:0000313" key="3">
    <source>
        <dbReference type="Proteomes" id="UP001255416"/>
    </source>
</evidence>
<keyword evidence="1" id="KW-0732">Signal</keyword>
<dbReference type="Proteomes" id="UP001255416">
    <property type="component" value="Unassembled WGS sequence"/>
</dbReference>
<evidence type="ECO:0000256" key="1">
    <source>
        <dbReference type="SAM" id="SignalP"/>
    </source>
</evidence>
<protein>
    <submittedName>
        <fullName evidence="2">Uncharacterized protein</fullName>
    </submittedName>
</protein>